<evidence type="ECO:0000313" key="2">
    <source>
        <dbReference type="EMBL" id="KAL2053755.1"/>
    </source>
</evidence>
<feature type="compositionally biased region" description="Basic and acidic residues" evidence="1">
    <location>
        <begin position="259"/>
        <end position="283"/>
    </location>
</feature>
<gene>
    <name evidence="2" type="ORF">ABVK25_006060</name>
</gene>
<organism evidence="2 3">
    <name type="scientific">Lepraria finkii</name>
    <dbReference type="NCBI Taxonomy" id="1340010"/>
    <lineage>
        <taxon>Eukaryota</taxon>
        <taxon>Fungi</taxon>
        <taxon>Dikarya</taxon>
        <taxon>Ascomycota</taxon>
        <taxon>Pezizomycotina</taxon>
        <taxon>Lecanoromycetes</taxon>
        <taxon>OSLEUM clade</taxon>
        <taxon>Lecanoromycetidae</taxon>
        <taxon>Lecanorales</taxon>
        <taxon>Lecanorineae</taxon>
        <taxon>Stereocaulaceae</taxon>
        <taxon>Lepraria</taxon>
    </lineage>
</organism>
<feature type="compositionally biased region" description="Polar residues" evidence="1">
    <location>
        <begin position="105"/>
        <end position="117"/>
    </location>
</feature>
<protein>
    <submittedName>
        <fullName evidence="2">Uncharacterized protein</fullName>
    </submittedName>
</protein>
<proteinExistence type="predicted"/>
<evidence type="ECO:0000313" key="3">
    <source>
        <dbReference type="Proteomes" id="UP001590951"/>
    </source>
</evidence>
<evidence type="ECO:0000256" key="1">
    <source>
        <dbReference type="SAM" id="MobiDB-lite"/>
    </source>
</evidence>
<reference evidence="2 3" key="1">
    <citation type="submission" date="2024-09" db="EMBL/GenBank/DDBJ databases">
        <title>Rethinking Asexuality: The Enigmatic Case of Functional Sexual Genes in Lepraria (Stereocaulaceae).</title>
        <authorList>
            <person name="Doellman M."/>
            <person name="Sun Y."/>
            <person name="Barcenas-Pena A."/>
            <person name="Lumbsch H.T."/>
            <person name="Grewe F."/>
        </authorList>
    </citation>
    <scope>NUCLEOTIDE SEQUENCE [LARGE SCALE GENOMIC DNA]</scope>
    <source>
        <strain evidence="2 3">Grewe 0041</strain>
    </source>
</reference>
<dbReference type="EMBL" id="JBHFEH010000019">
    <property type="protein sequence ID" value="KAL2053755.1"/>
    <property type="molecule type" value="Genomic_DNA"/>
</dbReference>
<sequence length="360" mass="40059">MAKDVRGLADKGVRMGENAINQATKAVPDLRSSNNGEIQDRERAGRNATSKWSNLPAAGQNVGLPAQHSSLGVRRADERGDNQLQNHRISPLLSHQFPNPMMAQPGQTRPLTETQQLPPSPFQQPRVLLFRLQMRALEDTCQPYRAKVKIQDPILSDLLSRGVARVPSKIKNLCHRQRTHRVTDTSPRRMISHLSCGRLALRNSEQREQQTNSAEHLGNRQEVLKHNQKEGNMKEAQRPSAQKQAPPVEQDSTPYAPHVQKEQAKPPCRHEGHEANACPHREQSNGTVNRQQITAEPPSAVSGPQQMLNIFKARSDASIDAAGGCPGFIDQMIQLLCTMAQDALPEVERRLAENQKQAGR</sequence>
<name>A0ABR4B7L4_9LECA</name>
<feature type="region of interest" description="Disordered" evidence="1">
    <location>
        <begin position="229"/>
        <end position="284"/>
    </location>
</feature>
<accession>A0ABR4B7L4</accession>
<comment type="caution">
    <text evidence="2">The sequence shown here is derived from an EMBL/GenBank/DDBJ whole genome shotgun (WGS) entry which is preliminary data.</text>
</comment>
<keyword evidence="3" id="KW-1185">Reference proteome</keyword>
<feature type="region of interest" description="Disordered" evidence="1">
    <location>
        <begin position="19"/>
        <end position="65"/>
    </location>
</feature>
<feature type="region of interest" description="Disordered" evidence="1">
    <location>
        <begin position="94"/>
        <end position="121"/>
    </location>
</feature>
<dbReference type="Proteomes" id="UP001590951">
    <property type="component" value="Unassembled WGS sequence"/>
</dbReference>